<protein>
    <submittedName>
        <fullName evidence="3">Dihydroorotase</fullName>
        <ecNumber evidence="3">3.5.2.3</ecNumber>
    </submittedName>
</protein>
<evidence type="ECO:0000256" key="1">
    <source>
        <dbReference type="ARBA" id="ARBA00022975"/>
    </source>
</evidence>
<dbReference type="Gene3D" id="3.20.20.140">
    <property type="entry name" value="Metal-dependent hydrolases"/>
    <property type="match status" value="1"/>
</dbReference>
<dbReference type="AlphaFoldDB" id="A0A7C5M0E3"/>
<dbReference type="PANTHER" id="PTHR43668:SF2">
    <property type="entry name" value="ALLANTOINASE"/>
    <property type="match status" value="1"/>
</dbReference>
<dbReference type="GO" id="GO:0004038">
    <property type="term" value="F:allantoinase activity"/>
    <property type="evidence" value="ECO:0007669"/>
    <property type="project" value="TreeGrafter"/>
</dbReference>
<dbReference type="Gene3D" id="2.30.40.10">
    <property type="entry name" value="Urease, subunit C, domain 1"/>
    <property type="match status" value="1"/>
</dbReference>
<dbReference type="GO" id="GO:0006145">
    <property type="term" value="P:purine nucleobase catabolic process"/>
    <property type="evidence" value="ECO:0007669"/>
    <property type="project" value="TreeGrafter"/>
</dbReference>
<name>A0A7C5M0E3_9PROT</name>
<sequence length="199" mass="20142">MGKVAITGARLIDPACSLDTIGDIFLADGVITAVGAGVFASGIPDGAEHIEADGLIVCPGLIDMRVVTGEPGAEHKETIASAGQAAAAGGVTSMVIMPNTDPVIDDISLVDYIRSRGKDSAPVRVYVAGALTKGLSSTAMTELGLMASAGAVMFSNADNPIADTGLMRRIMAYSSTFNALIAHRPVDPSLQGGGCAHES</sequence>
<organism evidence="3">
    <name type="scientific">Hellea balneolensis</name>
    <dbReference type="NCBI Taxonomy" id="287478"/>
    <lineage>
        <taxon>Bacteria</taxon>
        <taxon>Pseudomonadati</taxon>
        <taxon>Pseudomonadota</taxon>
        <taxon>Alphaproteobacteria</taxon>
        <taxon>Maricaulales</taxon>
        <taxon>Robiginitomaculaceae</taxon>
        <taxon>Hellea</taxon>
    </lineage>
</organism>
<keyword evidence="3" id="KW-0378">Hydrolase</keyword>
<accession>A0A7C5M0E3</accession>
<dbReference type="EC" id="3.5.2.3" evidence="3"/>
<comment type="caution">
    <text evidence="3">The sequence shown here is derived from an EMBL/GenBank/DDBJ whole genome shotgun (WGS) entry which is preliminary data.</text>
</comment>
<dbReference type="InterPro" id="IPR050138">
    <property type="entry name" value="DHOase/Allantoinase_Hydrolase"/>
</dbReference>
<dbReference type="GO" id="GO:0004151">
    <property type="term" value="F:dihydroorotase activity"/>
    <property type="evidence" value="ECO:0007669"/>
    <property type="project" value="UniProtKB-EC"/>
</dbReference>
<dbReference type="GO" id="GO:0005737">
    <property type="term" value="C:cytoplasm"/>
    <property type="evidence" value="ECO:0007669"/>
    <property type="project" value="TreeGrafter"/>
</dbReference>
<dbReference type="EMBL" id="DRMJ01000136">
    <property type="protein sequence ID" value="HHL42531.1"/>
    <property type="molecule type" value="Genomic_DNA"/>
</dbReference>
<reference evidence="3" key="1">
    <citation type="journal article" date="2020" name="mSystems">
        <title>Genome- and Community-Level Interaction Insights into Carbon Utilization and Element Cycling Functions of Hydrothermarchaeota in Hydrothermal Sediment.</title>
        <authorList>
            <person name="Zhou Z."/>
            <person name="Liu Y."/>
            <person name="Xu W."/>
            <person name="Pan J."/>
            <person name="Luo Z.H."/>
            <person name="Li M."/>
        </authorList>
    </citation>
    <scope>NUCLEOTIDE SEQUENCE [LARGE SCALE GENOMIC DNA]</scope>
    <source>
        <strain evidence="3">HyVt-485</strain>
    </source>
</reference>
<evidence type="ECO:0000259" key="2">
    <source>
        <dbReference type="Pfam" id="PF12890"/>
    </source>
</evidence>
<gene>
    <name evidence="3" type="ORF">ENJ42_02840</name>
</gene>
<dbReference type="SUPFAM" id="SSF51338">
    <property type="entry name" value="Composite domain of metallo-dependent hydrolases"/>
    <property type="match status" value="1"/>
</dbReference>
<feature type="non-terminal residue" evidence="3">
    <location>
        <position position="199"/>
    </location>
</feature>
<dbReference type="InterPro" id="IPR011059">
    <property type="entry name" value="Metal-dep_hydrolase_composite"/>
</dbReference>
<feature type="domain" description="Dihydroorotase catalytic" evidence="2">
    <location>
        <begin position="56"/>
        <end position="198"/>
    </location>
</feature>
<proteinExistence type="predicted"/>
<dbReference type="InterPro" id="IPR024403">
    <property type="entry name" value="DHOase_cat"/>
</dbReference>
<keyword evidence="1" id="KW-0665">Pyrimidine biosynthesis</keyword>
<dbReference type="Proteomes" id="UP000885830">
    <property type="component" value="Unassembled WGS sequence"/>
</dbReference>
<dbReference type="PANTHER" id="PTHR43668">
    <property type="entry name" value="ALLANTOINASE"/>
    <property type="match status" value="1"/>
</dbReference>
<dbReference type="SUPFAM" id="SSF51556">
    <property type="entry name" value="Metallo-dependent hydrolases"/>
    <property type="match status" value="1"/>
</dbReference>
<dbReference type="Pfam" id="PF12890">
    <property type="entry name" value="DHOase"/>
    <property type="match status" value="1"/>
</dbReference>
<dbReference type="InterPro" id="IPR032466">
    <property type="entry name" value="Metal_Hydrolase"/>
</dbReference>
<evidence type="ECO:0000313" key="3">
    <source>
        <dbReference type="EMBL" id="HHL42531.1"/>
    </source>
</evidence>